<dbReference type="InterPro" id="IPR002629">
    <property type="entry name" value="Met_Synth_C/arc"/>
</dbReference>
<name>A0ABW3E9N7_9LACO</name>
<dbReference type="PANTHER" id="PTHR43844">
    <property type="entry name" value="METHIONINE SYNTHASE"/>
    <property type="match status" value="1"/>
</dbReference>
<dbReference type="InterPro" id="IPR038071">
    <property type="entry name" value="UROD/MetE-like_sf"/>
</dbReference>
<protein>
    <submittedName>
        <fullName evidence="2">5-methyltetrahydropteroyltriglutamate--homocysteine S-methyltransferase</fullName>
        <ecNumber evidence="2">2.1.1.14</ecNumber>
    </submittedName>
</protein>
<evidence type="ECO:0000313" key="2">
    <source>
        <dbReference type="EMBL" id="MFD0896993.1"/>
    </source>
</evidence>
<accession>A0ABW3E9N7</accession>
<keyword evidence="3" id="KW-1185">Reference proteome</keyword>
<dbReference type="Pfam" id="PF01717">
    <property type="entry name" value="Meth_synt_2"/>
    <property type="match status" value="1"/>
</dbReference>
<feature type="domain" description="Cobalamin-independent methionine synthase MetE C-terminal/archaeal" evidence="1">
    <location>
        <begin position="10"/>
        <end position="340"/>
    </location>
</feature>
<evidence type="ECO:0000313" key="3">
    <source>
        <dbReference type="Proteomes" id="UP001597104"/>
    </source>
</evidence>
<keyword evidence="2" id="KW-0489">Methyltransferase</keyword>
<dbReference type="EMBL" id="JBHTIO010000023">
    <property type="protein sequence ID" value="MFD0896993.1"/>
    <property type="molecule type" value="Genomic_DNA"/>
</dbReference>
<sequence>MTVPYRYDQVGSLLRPQALKNARAKFAAGEISKAELTQVEDAEIIKVIAKQKEIGLQAVTDGEFRRRWWHLDFIAALNGITVYNFETTAFGIKAEAQGTYVSGKLSFAADHPFLDHFRFTQAHAGTTTAKQTIPGPNMIFLDSFILSRKYHDHPVYASKNEFKADLVATYQAAILAFYAAGCRYLQLDDTSWGALFDQHFRELIKQNGYDPDELVQEFGDITEAALTVKPADMAITFHLCKGNFQSQWLYNGSYAKIAQRLLAITAFDGFFLEFDDERSGSFAPLANLHDQRIVLGLVTSKTPALETPAALQQRIQEATKYVPLDQICLSPQCGFSSTQEGNKLTAADQWAKLKLVKQVAESVWPEV</sequence>
<reference evidence="3" key="1">
    <citation type="journal article" date="2019" name="Int. J. Syst. Evol. Microbiol.">
        <title>The Global Catalogue of Microorganisms (GCM) 10K type strain sequencing project: providing services to taxonomists for standard genome sequencing and annotation.</title>
        <authorList>
            <consortium name="The Broad Institute Genomics Platform"/>
            <consortium name="The Broad Institute Genome Sequencing Center for Infectious Disease"/>
            <person name="Wu L."/>
            <person name="Ma J."/>
        </authorList>
    </citation>
    <scope>NUCLEOTIDE SEQUENCE [LARGE SCALE GENOMIC DNA]</scope>
    <source>
        <strain evidence="3">CCM 8925</strain>
    </source>
</reference>
<comment type="caution">
    <text evidence="2">The sequence shown here is derived from an EMBL/GenBank/DDBJ whole genome shotgun (WGS) entry which is preliminary data.</text>
</comment>
<dbReference type="SUPFAM" id="SSF51726">
    <property type="entry name" value="UROD/MetE-like"/>
    <property type="match status" value="1"/>
</dbReference>
<dbReference type="NCBIfam" id="NF005085">
    <property type="entry name" value="PRK06520.1"/>
    <property type="match status" value="1"/>
</dbReference>
<dbReference type="GO" id="GO:0032259">
    <property type="term" value="P:methylation"/>
    <property type="evidence" value="ECO:0007669"/>
    <property type="project" value="UniProtKB-KW"/>
</dbReference>
<organism evidence="2 3">
    <name type="scientific">Loigolactobacillus binensis</name>
    <dbReference type="NCBI Taxonomy" id="2559922"/>
    <lineage>
        <taxon>Bacteria</taxon>
        <taxon>Bacillati</taxon>
        <taxon>Bacillota</taxon>
        <taxon>Bacilli</taxon>
        <taxon>Lactobacillales</taxon>
        <taxon>Lactobacillaceae</taxon>
        <taxon>Loigolactobacillus</taxon>
    </lineage>
</organism>
<dbReference type="Gene3D" id="3.20.20.210">
    <property type="match status" value="1"/>
</dbReference>
<dbReference type="PANTHER" id="PTHR43844:SF1">
    <property type="entry name" value="METHIONINE SYNTHASE"/>
    <property type="match status" value="1"/>
</dbReference>
<dbReference type="GO" id="GO:0003871">
    <property type="term" value="F:5-methyltetrahydropteroyltriglutamate-homocysteine S-methyltransferase activity"/>
    <property type="evidence" value="ECO:0007669"/>
    <property type="project" value="UniProtKB-EC"/>
</dbReference>
<dbReference type="EC" id="2.1.1.14" evidence="2"/>
<evidence type="ECO:0000259" key="1">
    <source>
        <dbReference type="Pfam" id="PF01717"/>
    </source>
</evidence>
<keyword evidence="2" id="KW-0808">Transferase</keyword>
<dbReference type="RefSeq" id="WP_137638424.1">
    <property type="nucleotide sequence ID" value="NZ_BJDN01000024.1"/>
</dbReference>
<proteinExistence type="predicted"/>
<dbReference type="CDD" id="cd03311">
    <property type="entry name" value="CIMS_C_terminal_like"/>
    <property type="match status" value="1"/>
</dbReference>
<gene>
    <name evidence="2" type="ORF">ACFQZ7_04490</name>
</gene>
<dbReference type="Proteomes" id="UP001597104">
    <property type="component" value="Unassembled WGS sequence"/>
</dbReference>